<gene>
    <name evidence="2" type="ORF">R3P38DRAFT_3200254</name>
    <name evidence="1" type="ORF">R3P38DRAFT_3244303</name>
</gene>
<proteinExistence type="predicted"/>
<protein>
    <submittedName>
        <fullName evidence="1">Uncharacterized protein</fullName>
    </submittedName>
</protein>
<evidence type="ECO:0000313" key="1">
    <source>
        <dbReference type="EMBL" id="KAK6968975.1"/>
    </source>
</evidence>
<keyword evidence="3" id="KW-1185">Reference proteome</keyword>
<sequence length="163" mass="18310">MDGVDLRRVLACLTTGAPFHSENVRLLALDRKDVDYILTRDRTISSRVHGPIHCFSYKTTQSPPPLRRSLAAVVKRQPEKYLGWLVGEVHAVAAIFDHRVTTLARRDNLNCWIITLKCPTTSGPAGQQLFDKQLSALEAASFCDCSTRDKVMEFTQSTVNAWH</sequence>
<dbReference type="Proteomes" id="UP001362999">
    <property type="component" value="Unassembled WGS sequence"/>
</dbReference>
<comment type="caution">
    <text evidence="1">The sequence shown here is derived from an EMBL/GenBank/DDBJ whole genome shotgun (WGS) entry which is preliminary data.</text>
</comment>
<reference evidence="1 3" key="1">
    <citation type="journal article" date="2024" name="J Genomics">
        <title>Draft genome sequencing and assembly of Favolaschia claudopus CIRM-BRFM 2984 isolated from oak limbs.</title>
        <authorList>
            <person name="Navarro D."/>
            <person name="Drula E."/>
            <person name="Chaduli D."/>
            <person name="Cazenave R."/>
            <person name="Ahrendt S."/>
            <person name="Wang J."/>
            <person name="Lipzen A."/>
            <person name="Daum C."/>
            <person name="Barry K."/>
            <person name="Grigoriev I.V."/>
            <person name="Favel A."/>
            <person name="Rosso M.N."/>
            <person name="Martin F."/>
        </authorList>
    </citation>
    <scope>NUCLEOTIDE SEQUENCE [LARGE SCALE GENOMIC DNA]</scope>
    <source>
        <strain evidence="1 3">CIRM-BRFM 2984</strain>
    </source>
</reference>
<dbReference type="EMBL" id="JAWWNJ010000237">
    <property type="protein sequence ID" value="KAK6968975.1"/>
    <property type="molecule type" value="Genomic_DNA"/>
</dbReference>
<dbReference type="AlphaFoldDB" id="A0AAV9Z290"/>
<name>A0AAV9Z290_9AGAR</name>
<organism evidence="1 3">
    <name type="scientific">Favolaschia claudopus</name>
    <dbReference type="NCBI Taxonomy" id="2862362"/>
    <lineage>
        <taxon>Eukaryota</taxon>
        <taxon>Fungi</taxon>
        <taxon>Dikarya</taxon>
        <taxon>Basidiomycota</taxon>
        <taxon>Agaricomycotina</taxon>
        <taxon>Agaricomycetes</taxon>
        <taxon>Agaricomycetidae</taxon>
        <taxon>Agaricales</taxon>
        <taxon>Marasmiineae</taxon>
        <taxon>Mycenaceae</taxon>
        <taxon>Favolaschia</taxon>
    </lineage>
</organism>
<accession>A0AAV9Z290</accession>
<dbReference type="EMBL" id="JAWWNJ010000045">
    <property type="protein sequence ID" value="KAK7019009.1"/>
    <property type="molecule type" value="Genomic_DNA"/>
</dbReference>
<evidence type="ECO:0000313" key="2">
    <source>
        <dbReference type="EMBL" id="KAK7019009.1"/>
    </source>
</evidence>
<evidence type="ECO:0000313" key="3">
    <source>
        <dbReference type="Proteomes" id="UP001362999"/>
    </source>
</evidence>